<evidence type="ECO:0008006" key="3">
    <source>
        <dbReference type="Google" id="ProtNLM"/>
    </source>
</evidence>
<dbReference type="RefSeq" id="WP_132010893.1">
    <property type="nucleotide sequence ID" value="NZ_SLWL01000032.1"/>
</dbReference>
<dbReference type="EMBL" id="SLWL01000032">
    <property type="protein sequence ID" value="TCO07529.1"/>
    <property type="molecule type" value="Genomic_DNA"/>
</dbReference>
<dbReference type="Proteomes" id="UP000294881">
    <property type="component" value="Unassembled WGS sequence"/>
</dbReference>
<dbReference type="AlphaFoldDB" id="A0A4R2GGS3"/>
<protein>
    <recommendedName>
        <fullName evidence="3">Ribbon-helix-helix CopG family protein</fullName>
    </recommendedName>
</protein>
<evidence type="ECO:0000313" key="2">
    <source>
        <dbReference type="Proteomes" id="UP000294881"/>
    </source>
</evidence>
<organism evidence="1 2">
    <name type="scientific">Camelimonas lactis</name>
    <dbReference type="NCBI Taxonomy" id="659006"/>
    <lineage>
        <taxon>Bacteria</taxon>
        <taxon>Pseudomonadati</taxon>
        <taxon>Pseudomonadota</taxon>
        <taxon>Alphaproteobacteria</taxon>
        <taxon>Hyphomicrobiales</taxon>
        <taxon>Chelatococcaceae</taxon>
        <taxon>Camelimonas</taxon>
    </lineage>
</organism>
<accession>A0A4R2GGS3</accession>
<comment type="caution">
    <text evidence="1">The sequence shown here is derived from an EMBL/GenBank/DDBJ whole genome shotgun (WGS) entry which is preliminary data.</text>
</comment>
<reference evidence="1 2" key="1">
    <citation type="submission" date="2019-03" db="EMBL/GenBank/DDBJ databases">
        <title>Genomic Encyclopedia of Type Strains, Phase IV (KMG-IV): sequencing the most valuable type-strain genomes for metagenomic binning, comparative biology and taxonomic classification.</title>
        <authorList>
            <person name="Goeker M."/>
        </authorList>
    </citation>
    <scope>NUCLEOTIDE SEQUENCE [LARGE SCALE GENOMIC DNA]</scope>
    <source>
        <strain evidence="1 2">DSM 22958</strain>
    </source>
</reference>
<sequence length="64" mass="6931">MTARYSEAPMTIRADGPLRAALRQLADQDGTNVSEFLRRELRAMVARKRAGAAANDNGGKGDLQ</sequence>
<gene>
    <name evidence="1" type="ORF">EV666_13210</name>
</gene>
<evidence type="ECO:0000313" key="1">
    <source>
        <dbReference type="EMBL" id="TCO07529.1"/>
    </source>
</evidence>
<proteinExistence type="predicted"/>
<keyword evidence="2" id="KW-1185">Reference proteome</keyword>
<name>A0A4R2GGS3_9HYPH</name>